<gene>
    <name evidence="2" type="ORF">B0T19DRAFT_175686</name>
</gene>
<feature type="compositionally biased region" description="Low complexity" evidence="1">
    <location>
        <begin position="108"/>
        <end position="149"/>
    </location>
</feature>
<reference evidence="2" key="2">
    <citation type="submission" date="2023-06" db="EMBL/GenBank/DDBJ databases">
        <authorList>
            <consortium name="Lawrence Berkeley National Laboratory"/>
            <person name="Haridas S."/>
            <person name="Hensen N."/>
            <person name="Bonometti L."/>
            <person name="Westerberg I."/>
            <person name="Brannstrom I.O."/>
            <person name="Guillou S."/>
            <person name="Cros-Aarteil S."/>
            <person name="Calhoun S."/>
            <person name="Kuo A."/>
            <person name="Mondo S."/>
            <person name="Pangilinan J."/>
            <person name="Riley R."/>
            <person name="Labutti K."/>
            <person name="Andreopoulos B."/>
            <person name="Lipzen A."/>
            <person name="Chen C."/>
            <person name="Yanf M."/>
            <person name="Daum C."/>
            <person name="Ng V."/>
            <person name="Clum A."/>
            <person name="Steindorff A."/>
            <person name="Ohm R."/>
            <person name="Martin F."/>
            <person name="Silar P."/>
            <person name="Natvig D."/>
            <person name="Lalanne C."/>
            <person name="Gautier V."/>
            <person name="Ament-Velasquez S.L."/>
            <person name="Kruys A."/>
            <person name="Hutchinson M.I."/>
            <person name="Powell A.J."/>
            <person name="Barry K."/>
            <person name="Miller A.N."/>
            <person name="Grigoriev I.V."/>
            <person name="Debuchy R."/>
            <person name="Gladieux P."/>
            <person name="Thoren M.H."/>
            <person name="Johannesson H."/>
        </authorList>
    </citation>
    <scope>NUCLEOTIDE SEQUENCE</scope>
    <source>
        <strain evidence="2">SMH4131-1</strain>
    </source>
</reference>
<evidence type="ECO:0000313" key="3">
    <source>
        <dbReference type="Proteomes" id="UP001286456"/>
    </source>
</evidence>
<organism evidence="2 3">
    <name type="scientific">Cercophora scortea</name>
    <dbReference type="NCBI Taxonomy" id="314031"/>
    <lineage>
        <taxon>Eukaryota</taxon>
        <taxon>Fungi</taxon>
        <taxon>Dikarya</taxon>
        <taxon>Ascomycota</taxon>
        <taxon>Pezizomycotina</taxon>
        <taxon>Sordariomycetes</taxon>
        <taxon>Sordariomycetidae</taxon>
        <taxon>Sordariales</taxon>
        <taxon>Lasiosphaeriaceae</taxon>
        <taxon>Cercophora</taxon>
    </lineage>
</organism>
<feature type="region of interest" description="Disordered" evidence="1">
    <location>
        <begin position="1"/>
        <end position="44"/>
    </location>
</feature>
<proteinExistence type="predicted"/>
<dbReference type="EMBL" id="JAUEPO010000003">
    <property type="protein sequence ID" value="KAK3327855.1"/>
    <property type="molecule type" value="Genomic_DNA"/>
</dbReference>
<keyword evidence="3" id="KW-1185">Reference proteome</keyword>
<reference evidence="2" key="1">
    <citation type="journal article" date="2023" name="Mol. Phylogenet. Evol.">
        <title>Genome-scale phylogeny and comparative genomics of the fungal order Sordariales.</title>
        <authorList>
            <person name="Hensen N."/>
            <person name="Bonometti L."/>
            <person name="Westerberg I."/>
            <person name="Brannstrom I.O."/>
            <person name="Guillou S."/>
            <person name="Cros-Aarteil S."/>
            <person name="Calhoun S."/>
            <person name="Haridas S."/>
            <person name="Kuo A."/>
            <person name="Mondo S."/>
            <person name="Pangilinan J."/>
            <person name="Riley R."/>
            <person name="LaButti K."/>
            <person name="Andreopoulos B."/>
            <person name="Lipzen A."/>
            <person name="Chen C."/>
            <person name="Yan M."/>
            <person name="Daum C."/>
            <person name="Ng V."/>
            <person name="Clum A."/>
            <person name="Steindorff A."/>
            <person name="Ohm R.A."/>
            <person name="Martin F."/>
            <person name="Silar P."/>
            <person name="Natvig D.O."/>
            <person name="Lalanne C."/>
            <person name="Gautier V."/>
            <person name="Ament-Velasquez S.L."/>
            <person name="Kruys A."/>
            <person name="Hutchinson M.I."/>
            <person name="Powell A.J."/>
            <person name="Barry K."/>
            <person name="Miller A.N."/>
            <person name="Grigoriev I.V."/>
            <person name="Debuchy R."/>
            <person name="Gladieux P."/>
            <person name="Hiltunen Thoren M."/>
            <person name="Johannesson H."/>
        </authorList>
    </citation>
    <scope>NUCLEOTIDE SEQUENCE</scope>
    <source>
        <strain evidence="2">SMH4131-1</strain>
    </source>
</reference>
<dbReference type="Proteomes" id="UP001286456">
    <property type="component" value="Unassembled WGS sequence"/>
</dbReference>
<accession>A0AAE0IMW7</accession>
<evidence type="ECO:0000313" key="2">
    <source>
        <dbReference type="EMBL" id="KAK3327855.1"/>
    </source>
</evidence>
<name>A0AAE0IMW7_9PEZI</name>
<sequence>MVREHSPSHLAKAQKEQREVSRKSRQVCAVSASPPPTSASEERWAGKRWARWARLLLKSISPHHALLSLLTSLSHLSFPSFASPAKKQNTTSIRLHRTASQSWASQRPTSSPSTPSVCWRSMPPSRPTRATRARPWAWHPSPTSSSTSS</sequence>
<comment type="caution">
    <text evidence="2">The sequence shown here is derived from an EMBL/GenBank/DDBJ whole genome shotgun (WGS) entry which is preliminary data.</text>
</comment>
<feature type="region of interest" description="Disordered" evidence="1">
    <location>
        <begin position="80"/>
        <end position="149"/>
    </location>
</feature>
<feature type="compositionally biased region" description="Polar residues" evidence="1">
    <location>
        <begin position="86"/>
        <end position="107"/>
    </location>
</feature>
<protein>
    <submittedName>
        <fullName evidence="2">Uncharacterized protein</fullName>
    </submittedName>
</protein>
<evidence type="ECO:0000256" key="1">
    <source>
        <dbReference type="SAM" id="MobiDB-lite"/>
    </source>
</evidence>
<dbReference type="AlphaFoldDB" id="A0AAE0IMW7"/>
<feature type="compositionally biased region" description="Basic and acidic residues" evidence="1">
    <location>
        <begin position="1"/>
        <end position="22"/>
    </location>
</feature>